<evidence type="ECO:0000313" key="5">
    <source>
        <dbReference type="EMBL" id="MFC4561855.1"/>
    </source>
</evidence>
<dbReference type="Gene3D" id="2.40.180.10">
    <property type="entry name" value="Catalase core domain"/>
    <property type="match status" value="1"/>
</dbReference>
<dbReference type="PROSITE" id="PS50075">
    <property type="entry name" value="CARRIER"/>
    <property type="match status" value="1"/>
</dbReference>
<sequence>MSGHRAAPGLRFSAGPDDPGLDGIDSDFGALLRRFEVMAQASHRTRRRFFHAGGAAVRGEAVFVAHPGPAPHPFFAPGRALPVFARYSSGEWADEVPPATRGLSLLFLDPAHPADPDRSPFNLTLNTGRRLFARDAAMFHRFTFGTDADKEELAREHPHLRDAVWEQVRGPVDYTRYHYHSQVPRPYVDGTGRPWLARYRVVPSAGAPDCGRHDPGGLRFPMAPPHIPPRGPGDQRPPTLLGDALRAQVAAGGTTGLLQVQLHPLGADADANRSALDPSRPWSEHEHPYRTIAELRFDAPLDDTVAEGLLFDPANAPDGLGIALARSPREPASVNHVRALVYRMAHGARTGAHRSGPATRPSGRPDRRPTVCVIGAGAAGLTIAHELDRLNHHTVVLESDPEVGGKSGSVRVDGRAYDLGAHICTPQYAELVRLAAELGVDTEDATPSRVHDTGGATARLPDPAFFRPEAFTRYTRLRSERFPRIDRPGLAHSARELAAPVADWLRDNGLDAMADSLGDGYTASGYGHLRGDLPALYFVKYAEMTGLFSSRPQLAGHAGTFTVRDGFARLWRRVAERLPDVRTGTRIESVDRSGGGVTVHTSGGPVHADALVVTPSLDRVAHLLDTTEEERDIASRIRTVDYYTVVCRISGLFREGFYLASEHTSAAAEPGHCVAYHHRYADSDVYTCYLYGAEGLDSANADARLSADVARMGGRVEEVLLVRRWPFMPHFSSADMAEGVLDRIERMQGRNRTYYAGGLLGYELIETTVAYSRDLADRFFSAASPDRAPTEPGGASGADAAGAMPPDAVPGHAEIRDWLLERIATETGQAIDPHAPLDDYLVDSLAVAEVQGQLSERLGFRVSPTLLLELPTADAVALHLAGLMSELPATGSDQAVRGTEERLDRV</sequence>
<dbReference type="SMART" id="SM00823">
    <property type="entry name" value="PKS_PP"/>
    <property type="match status" value="1"/>
</dbReference>
<evidence type="ECO:0000256" key="2">
    <source>
        <dbReference type="ARBA" id="ARBA00022553"/>
    </source>
</evidence>
<dbReference type="Pfam" id="PF00550">
    <property type="entry name" value="PP-binding"/>
    <property type="match status" value="1"/>
</dbReference>
<evidence type="ECO:0000259" key="4">
    <source>
        <dbReference type="PROSITE" id="PS50075"/>
    </source>
</evidence>
<feature type="domain" description="Carrier" evidence="4">
    <location>
        <begin position="806"/>
        <end position="884"/>
    </location>
</feature>
<dbReference type="Gene3D" id="1.10.405.20">
    <property type="match status" value="1"/>
</dbReference>
<name>A0ABV9DV80_9ACTN</name>
<dbReference type="InterPro" id="IPR050464">
    <property type="entry name" value="Zeta_carotene_desat/Oxidored"/>
</dbReference>
<reference evidence="6" key="1">
    <citation type="journal article" date="2019" name="Int. J. Syst. Evol. Microbiol.">
        <title>The Global Catalogue of Microorganisms (GCM) 10K type strain sequencing project: providing services to taxonomists for standard genome sequencing and annotation.</title>
        <authorList>
            <consortium name="The Broad Institute Genomics Platform"/>
            <consortium name="The Broad Institute Genome Sequencing Center for Infectious Disease"/>
            <person name="Wu L."/>
            <person name="Ma J."/>
        </authorList>
    </citation>
    <scope>NUCLEOTIDE SEQUENCE [LARGE SCALE GENOMIC DNA]</scope>
    <source>
        <strain evidence="6">XZYJ18</strain>
    </source>
</reference>
<proteinExistence type="predicted"/>
<dbReference type="InterPro" id="IPR036736">
    <property type="entry name" value="ACP-like_sf"/>
</dbReference>
<dbReference type="InterPro" id="IPR009081">
    <property type="entry name" value="PP-bd_ACP"/>
</dbReference>
<evidence type="ECO:0000256" key="3">
    <source>
        <dbReference type="SAM" id="MobiDB-lite"/>
    </source>
</evidence>
<dbReference type="InterPro" id="IPR020835">
    <property type="entry name" value="Catalase_sf"/>
</dbReference>
<dbReference type="Proteomes" id="UP001595923">
    <property type="component" value="Unassembled WGS sequence"/>
</dbReference>
<dbReference type="RefSeq" id="WP_378572518.1">
    <property type="nucleotide sequence ID" value="NZ_JBHSFQ010000005.1"/>
</dbReference>
<dbReference type="PANTHER" id="PTHR42923">
    <property type="entry name" value="PROTOPORPHYRINOGEN OXIDASE"/>
    <property type="match status" value="1"/>
</dbReference>
<feature type="region of interest" description="Disordered" evidence="3">
    <location>
        <begin position="349"/>
        <end position="369"/>
    </location>
</feature>
<dbReference type="SUPFAM" id="SSF56634">
    <property type="entry name" value="Heme-dependent catalase-like"/>
    <property type="match status" value="1"/>
</dbReference>
<dbReference type="SUPFAM" id="SSF51905">
    <property type="entry name" value="FAD/NAD(P)-binding domain"/>
    <property type="match status" value="1"/>
</dbReference>
<dbReference type="EMBL" id="JBHSFQ010000005">
    <property type="protein sequence ID" value="MFC4561855.1"/>
    <property type="molecule type" value="Genomic_DNA"/>
</dbReference>
<dbReference type="Gene3D" id="1.10.1200.10">
    <property type="entry name" value="ACP-like"/>
    <property type="match status" value="1"/>
</dbReference>
<comment type="caution">
    <text evidence="5">The sequence shown here is derived from an EMBL/GenBank/DDBJ whole genome shotgun (WGS) entry which is preliminary data.</text>
</comment>
<gene>
    <name evidence="5" type="ORF">ACFO4E_08290</name>
</gene>
<evidence type="ECO:0000256" key="1">
    <source>
        <dbReference type="ARBA" id="ARBA00022450"/>
    </source>
</evidence>
<evidence type="ECO:0000313" key="6">
    <source>
        <dbReference type="Proteomes" id="UP001595923"/>
    </source>
</evidence>
<dbReference type="InterPro" id="IPR036188">
    <property type="entry name" value="FAD/NAD-bd_sf"/>
</dbReference>
<keyword evidence="2" id="KW-0597">Phosphoprotein</keyword>
<dbReference type="Gene3D" id="3.30.70.1990">
    <property type="match status" value="1"/>
</dbReference>
<dbReference type="Gene3D" id="3.50.50.60">
    <property type="entry name" value="FAD/NAD(P)-binding domain"/>
    <property type="match status" value="1"/>
</dbReference>
<keyword evidence="1" id="KW-0596">Phosphopantetheine</keyword>
<dbReference type="Pfam" id="PF01593">
    <property type="entry name" value="Amino_oxidase"/>
    <property type="match status" value="1"/>
</dbReference>
<organism evidence="5 6">
    <name type="scientific">Nocardiopsis mangrovi</name>
    <dbReference type="NCBI Taxonomy" id="1179818"/>
    <lineage>
        <taxon>Bacteria</taxon>
        <taxon>Bacillati</taxon>
        <taxon>Actinomycetota</taxon>
        <taxon>Actinomycetes</taxon>
        <taxon>Streptosporangiales</taxon>
        <taxon>Nocardiopsidaceae</taxon>
        <taxon>Nocardiopsis</taxon>
    </lineage>
</organism>
<dbReference type="InterPro" id="IPR002937">
    <property type="entry name" value="Amino_oxidase"/>
</dbReference>
<protein>
    <submittedName>
        <fullName evidence="5">FAD-dependent oxidoreductase</fullName>
    </submittedName>
</protein>
<keyword evidence="6" id="KW-1185">Reference proteome</keyword>
<dbReference type="InterPro" id="IPR020806">
    <property type="entry name" value="PKS_PP-bd"/>
</dbReference>
<accession>A0ABV9DV80</accession>
<dbReference type="SUPFAM" id="SSF47336">
    <property type="entry name" value="ACP-like"/>
    <property type="match status" value="1"/>
</dbReference>